<evidence type="ECO:0000256" key="9">
    <source>
        <dbReference type="ARBA" id="ARBA00022801"/>
    </source>
</evidence>
<evidence type="ECO:0000256" key="17">
    <source>
        <dbReference type="PIRSR" id="PIRSR606309-3"/>
    </source>
</evidence>
<evidence type="ECO:0000256" key="4">
    <source>
        <dbReference type="ARBA" id="ARBA00022679"/>
    </source>
</evidence>
<sequence length="236" mass="26357">MRQIILDTETTGMSLEAGNRVIEIGCLELLGRRPSGRHFHRYLNPGRDSEPGALRVHGLTSEFLCDKPRIEDVVDEFLDFIRGAELVIHNADFDLSFLDAELRHCGPQYGRVISHVAGVLDTVRLARERFPGQRVSLDALCRRFGIDNTHRALHGALLDAELLLDVYLAMTSGQFDLALASHDEPVRRGDATAASPPPREIRVVRANADERLRHEARLDDLQKIAGVRLWPVSDGS</sequence>
<dbReference type="GO" id="GO:0008408">
    <property type="term" value="F:3'-5' exonuclease activity"/>
    <property type="evidence" value="ECO:0007669"/>
    <property type="project" value="TreeGrafter"/>
</dbReference>
<keyword evidence="11 17" id="KW-0460">Magnesium</keyword>
<dbReference type="InterPro" id="IPR006054">
    <property type="entry name" value="DnaQ"/>
</dbReference>
<keyword evidence="4 18" id="KW-0808">Transferase</keyword>
<dbReference type="GO" id="GO:0005829">
    <property type="term" value="C:cytosol"/>
    <property type="evidence" value="ECO:0007669"/>
    <property type="project" value="TreeGrafter"/>
</dbReference>
<dbReference type="EC" id="2.7.7.7" evidence="2 18"/>
<keyword evidence="8 17" id="KW-0479">Metal-binding</keyword>
<keyword evidence="10 18" id="KW-0269">Exonuclease</keyword>
<keyword evidence="6 18" id="KW-0235">DNA replication</keyword>
<evidence type="ECO:0000313" key="21">
    <source>
        <dbReference type="Proteomes" id="UP001364472"/>
    </source>
</evidence>
<dbReference type="Gene3D" id="3.30.420.10">
    <property type="entry name" value="Ribonuclease H-like superfamily/Ribonuclease H"/>
    <property type="match status" value="1"/>
</dbReference>
<gene>
    <name evidence="18 20" type="primary">dnaQ</name>
    <name evidence="20" type="ORF">WB794_05110</name>
</gene>
<evidence type="ECO:0000256" key="1">
    <source>
        <dbReference type="ARBA" id="ARBA00001936"/>
    </source>
</evidence>
<comment type="caution">
    <text evidence="20">The sequence shown here is derived from an EMBL/GenBank/DDBJ whole genome shotgun (WGS) entry which is preliminary data.</text>
</comment>
<evidence type="ECO:0000256" key="18">
    <source>
        <dbReference type="RuleBase" id="RU364087"/>
    </source>
</evidence>
<dbReference type="EMBL" id="JBBDHC010000005">
    <property type="protein sequence ID" value="MEJ1249051.1"/>
    <property type="molecule type" value="Genomic_DNA"/>
</dbReference>
<evidence type="ECO:0000256" key="12">
    <source>
        <dbReference type="ARBA" id="ARBA00022932"/>
    </source>
</evidence>
<dbReference type="NCBIfam" id="TIGR01406">
    <property type="entry name" value="dnaQ_proteo"/>
    <property type="match status" value="1"/>
</dbReference>
<feature type="binding site" evidence="16">
    <location>
        <position position="57"/>
    </location>
    <ligand>
        <name>substrate</name>
    </ligand>
</feature>
<feature type="binding site" evidence="17">
    <location>
        <position position="9"/>
    </location>
    <ligand>
        <name>a divalent metal cation</name>
        <dbReference type="ChEBI" id="CHEBI:60240"/>
        <label>1</label>
        <note>catalytic</note>
    </ligand>
</feature>
<feature type="active site" description="Proton acceptor" evidence="15">
    <location>
        <position position="154"/>
    </location>
</feature>
<dbReference type="FunFam" id="3.30.420.10:FF:000012">
    <property type="entry name" value="DNA polymerase III subunit epsilon"/>
    <property type="match status" value="1"/>
</dbReference>
<reference evidence="20 21" key="1">
    <citation type="journal article" date="2016" name="Antonie Van Leeuwenhoek">
        <title>Denitratimonas tolerans gen. nov., sp. nov., a denitrifying bacterium isolated from a bioreactor for tannery wastewater treatment.</title>
        <authorList>
            <person name="Han S.I."/>
            <person name="Kim J.O."/>
            <person name="Lee Y.R."/>
            <person name="Ekpeghere K.I."/>
            <person name="Koh S.C."/>
            <person name="Whang K.S."/>
        </authorList>
    </citation>
    <scope>NUCLEOTIDE SEQUENCE [LARGE SCALE GENOMIC DNA]</scope>
    <source>
        <strain evidence="20 21">KACC 17565</strain>
    </source>
</reference>
<accession>A0AAW9R342</accession>
<feature type="binding site" evidence="17">
    <location>
        <position position="159"/>
    </location>
    <ligand>
        <name>a divalent metal cation</name>
        <dbReference type="ChEBI" id="CHEBI:60240"/>
        <label>1</label>
        <note>catalytic</note>
    </ligand>
</feature>
<evidence type="ECO:0000256" key="11">
    <source>
        <dbReference type="ARBA" id="ARBA00022842"/>
    </source>
</evidence>
<dbReference type="InterPro" id="IPR012337">
    <property type="entry name" value="RNaseH-like_sf"/>
</dbReference>
<dbReference type="SUPFAM" id="SSF53098">
    <property type="entry name" value="Ribonuclease H-like"/>
    <property type="match status" value="1"/>
</dbReference>
<evidence type="ECO:0000256" key="6">
    <source>
        <dbReference type="ARBA" id="ARBA00022705"/>
    </source>
</evidence>
<keyword evidence="9 18" id="KW-0378">Hydrolase</keyword>
<dbReference type="InterPro" id="IPR013520">
    <property type="entry name" value="Ribonucl_H"/>
</dbReference>
<keyword evidence="12 18" id="KW-0239">DNA-directed DNA polymerase</keyword>
<dbReference type="RefSeq" id="WP_337334820.1">
    <property type="nucleotide sequence ID" value="NZ_JBBDHC010000005.1"/>
</dbReference>
<evidence type="ECO:0000313" key="20">
    <source>
        <dbReference type="EMBL" id="MEJ1249051.1"/>
    </source>
</evidence>
<evidence type="ECO:0000256" key="8">
    <source>
        <dbReference type="ARBA" id="ARBA00022723"/>
    </source>
</evidence>
<keyword evidence="5 18" id="KW-0548">Nucleotidyltransferase</keyword>
<proteinExistence type="predicted"/>
<feature type="binding site" evidence="16">
    <location>
        <position position="159"/>
    </location>
    <ligand>
        <name>substrate</name>
    </ligand>
</feature>
<keyword evidence="13 17" id="KW-0464">Manganese</keyword>
<comment type="cofactor">
    <cofactor evidence="17">
        <name>Mg(2+)</name>
        <dbReference type="ChEBI" id="CHEBI:18420"/>
    </cofactor>
    <cofactor evidence="17">
        <name>Mn(2+)</name>
        <dbReference type="ChEBI" id="CHEBI:29035"/>
    </cofactor>
    <text evidence="17">Binds 2 divalent metal cations. Magnesium or manganese.</text>
</comment>
<feature type="domain" description="Exonuclease" evidence="19">
    <location>
        <begin position="2"/>
        <end position="176"/>
    </location>
</feature>
<dbReference type="NCBIfam" id="NF004316">
    <property type="entry name" value="PRK05711.1"/>
    <property type="match status" value="1"/>
</dbReference>
<comment type="subunit">
    <text evidence="18">DNA polymerase III contains a core (composed of alpha, epsilon and theta chains) that associates with a tau subunit. This core dimerizes to form the POLIII' complex. PolIII' associates with the gamma complex (composed of gamma, delta, delta', psi and chi chains) and with the beta chain to form the complete DNA polymerase III complex.</text>
</comment>
<dbReference type="SMART" id="SM00479">
    <property type="entry name" value="EXOIII"/>
    <property type="match status" value="1"/>
</dbReference>
<evidence type="ECO:0000256" key="3">
    <source>
        <dbReference type="ARBA" id="ARBA00020352"/>
    </source>
</evidence>
<dbReference type="GO" id="GO:0003887">
    <property type="term" value="F:DNA-directed DNA polymerase activity"/>
    <property type="evidence" value="ECO:0007669"/>
    <property type="project" value="UniProtKB-KW"/>
</dbReference>
<dbReference type="NCBIfam" id="TIGR00573">
    <property type="entry name" value="dnaq"/>
    <property type="match status" value="1"/>
</dbReference>
<dbReference type="PANTHER" id="PTHR30231:SF41">
    <property type="entry name" value="DNA POLYMERASE III SUBUNIT EPSILON"/>
    <property type="match status" value="1"/>
</dbReference>
<comment type="cofactor">
    <cofactor evidence="1 18">
        <name>Mn(2+)</name>
        <dbReference type="ChEBI" id="CHEBI:29035"/>
    </cofactor>
</comment>
<evidence type="ECO:0000256" key="15">
    <source>
        <dbReference type="PIRSR" id="PIRSR606309-1"/>
    </source>
</evidence>
<keyword evidence="7 18" id="KW-0540">Nuclease</keyword>
<dbReference type="AlphaFoldDB" id="A0AAW9R342"/>
<feature type="binding site" evidence="16">
    <location>
        <position position="7"/>
    </location>
    <ligand>
        <name>substrate</name>
    </ligand>
</feature>
<feature type="binding site" evidence="17">
    <location>
        <position position="7"/>
    </location>
    <ligand>
        <name>a divalent metal cation</name>
        <dbReference type="ChEBI" id="CHEBI:60240"/>
        <label>1</label>
        <note>catalytic</note>
    </ligand>
</feature>
<protein>
    <recommendedName>
        <fullName evidence="3 18">DNA polymerase III subunit epsilon</fullName>
        <ecNumber evidence="2 18">2.7.7.7</ecNumber>
    </recommendedName>
</protein>
<dbReference type="GO" id="GO:0003677">
    <property type="term" value="F:DNA binding"/>
    <property type="evidence" value="ECO:0007669"/>
    <property type="project" value="InterPro"/>
</dbReference>
<evidence type="ECO:0000256" key="10">
    <source>
        <dbReference type="ARBA" id="ARBA00022839"/>
    </source>
</evidence>
<feature type="binding site" evidence="16">
    <location>
        <position position="9"/>
    </location>
    <ligand>
        <name>substrate</name>
    </ligand>
</feature>
<comment type="catalytic activity">
    <reaction evidence="14 18">
        <text>DNA(n) + a 2'-deoxyribonucleoside 5'-triphosphate = DNA(n+1) + diphosphate</text>
        <dbReference type="Rhea" id="RHEA:22508"/>
        <dbReference type="Rhea" id="RHEA-COMP:17339"/>
        <dbReference type="Rhea" id="RHEA-COMP:17340"/>
        <dbReference type="ChEBI" id="CHEBI:33019"/>
        <dbReference type="ChEBI" id="CHEBI:61560"/>
        <dbReference type="ChEBI" id="CHEBI:173112"/>
        <dbReference type="EC" id="2.7.7.7"/>
    </reaction>
</comment>
<dbReference type="CDD" id="cd06131">
    <property type="entry name" value="DNA_pol_III_epsilon_Ecoli_like"/>
    <property type="match status" value="1"/>
</dbReference>
<evidence type="ECO:0000256" key="2">
    <source>
        <dbReference type="ARBA" id="ARBA00012417"/>
    </source>
</evidence>
<evidence type="ECO:0000256" key="5">
    <source>
        <dbReference type="ARBA" id="ARBA00022695"/>
    </source>
</evidence>
<dbReference type="Pfam" id="PF00929">
    <property type="entry name" value="RNase_T"/>
    <property type="match status" value="1"/>
</dbReference>
<evidence type="ECO:0000259" key="19">
    <source>
        <dbReference type="SMART" id="SM00479"/>
    </source>
</evidence>
<dbReference type="InterPro" id="IPR006309">
    <property type="entry name" value="DnaQ_proteo"/>
</dbReference>
<evidence type="ECO:0000256" key="14">
    <source>
        <dbReference type="ARBA" id="ARBA00049244"/>
    </source>
</evidence>
<dbReference type="GO" id="GO:0046872">
    <property type="term" value="F:metal ion binding"/>
    <property type="evidence" value="ECO:0007669"/>
    <property type="project" value="UniProtKB-KW"/>
</dbReference>
<evidence type="ECO:0000256" key="13">
    <source>
        <dbReference type="ARBA" id="ARBA00023211"/>
    </source>
</evidence>
<dbReference type="InterPro" id="IPR036397">
    <property type="entry name" value="RNaseH_sf"/>
</dbReference>
<evidence type="ECO:0000256" key="7">
    <source>
        <dbReference type="ARBA" id="ARBA00022722"/>
    </source>
</evidence>
<evidence type="ECO:0000256" key="16">
    <source>
        <dbReference type="PIRSR" id="PIRSR606309-2"/>
    </source>
</evidence>
<dbReference type="GO" id="GO:0045004">
    <property type="term" value="P:DNA replication proofreading"/>
    <property type="evidence" value="ECO:0007669"/>
    <property type="project" value="TreeGrafter"/>
</dbReference>
<name>A0AAW9R342_9GAMM</name>
<keyword evidence="21" id="KW-1185">Reference proteome</keyword>
<dbReference type="Proteomes" id="UP001364472">
    <property type="component" value="Unassembled WGS sequence"/>
</dbReference>
<organism evidence="20 21">
    <name type="scientific">Denitratimonas tolerans</name>
    <dbReference type="NCBI Taxonomy" id="1338420"/>
    <lineage>
        <taxon>Bacteria</taxon>
        <taxon>Pseudomonadati</taxon>
        <taxon>Pseudomonadota</taxon>
        <taxon>Gammaproteobacteria</taxon>
        <taxon>Lysobacterales</taxon>
        <taxon>Lysobacteraceae</taxon>
        <taxon>Denitratimonas</taxon>
    </lineage>
</organism>
<dbReference type="PANTHER" id="PTHR30231">
    <property type="entry name" value="DNA POLYMERASE III SUBUNIT EPSILON"/>
    <property type="match status" value="1"/>
</dbReference>
<comment type="function">
    <text evidence="18">DNA polymerase III is a complex, multichain enzyme responsible for most of the replicative synthesis in bacteria. The epsilon subunit contain the editing function and is a proofreading 3'-5' exonuclease.</text>
</comment>